<evidence type="ECO:0000313" key="11">
    <source>
        <dbReference type="RefSeq" id="XP_052753753.1"/>
    </source>
</evidence>
<dbReference type="RefSeq" id="XP_052753752.1">
    <property type="nucleotide sequence ID" value="XM_052897792.1"/>
</dbReference>
<proteinExistence type="inferred from homology"/>
<dbReference type="InterPro" id="IPR009318">
    <property type="entry name" value="Gustatory_rcpt"/>
</dbReference>
<keyword evidence="5 8" id="KW-1133">Transmembrane helix</keyword>
<keyword evidence="7" id="KW-0675">Receptor</keyword>
<evidence type="ECO:0000313" key="12">
    <source>
        <dbReference type="RefSeq" id="XP_052753755.1"/>
    </source>
</evidence>
<evidence type="ECO:0000256" key="3">
    <source>
        <dbReference type="ARBA" id="ARBA00022475"/>
    </source>
</evidence>
<evidence type="ECO:0000256" key="2">
    <source>
        <dbReference type="ARBA" id="ARBA00005327"/>
    </source>
</evidence>
<dbReference type="GeneID" id="113523047"/>
<reference evidence="10 11" key="1">
    <citation type="submission" date="2025-05" db="UniProtKB">
        <authorList>
            <consortium name="RefSeq"/>
        </authorList>
    </citation>
    <scope>IDENTIFICATION</scope>
    <source>
        <tissue evidence="10 11">Whole larvae</tissue>
    </source>
</reference>
<feature type="transmembrane region" description="Helical" evidence="8">
    <location>
        <begin position="299"/>
        <end position="319"/>
    </location>
</feature>
<feature type="transmembrane region" description="Helical" evidence="8">
    <location>
        <begin position="31"/>
        <end position="52"/>
    </location>
</feature>
<protein>
    <submittedName>
        <fullName evidence="10 11">Gustatory receptor for sugar taste 64a-like</fullName>
    </submittedName>
</protein>
<evidence type="ECO:0000256" key="4">
    <source>
        <dbReference type="ARBA" id="ARBA00022692"/>
    </source>
</evidence>
<dbReference type="Proteomes" id="UP001652740">
    <property type="component" value="Unplaced"/>
</dbReference>
<comment type="similarity">
    <text evidence="2">Belongs to the insect chemoreceptor superfamily. Gustatory receptor (GR) family. Gr5a subfamily.</text>
</comment>
<feature type="transmembrane region" description="Helical" evidence="8">
    <location>
        <begin position="72"/>
        <end position="94"/>
    </location>
</feature>
<evidence type="ECO:0000313" key="9">
    <source>
        <dbReference type="Proteomes" id="UP001652740"/>
    </source>
</evidence>
<comment type="subcellular location">
    <subcellularLocation>
        <location evidence="1">Cell membrane</location>
        <topology evidence="1">Multi-pass membrane protein</topology>
    </subcellularLocation>
</comment>
<keyword evidence="6 8" id="KW-0472">Membrane</keyword>
<evidence type="ECO:0000256" key="1">
    <source>
        <dbReference type="ARBA" id="ARBA00004651"/>
    </source>
</evidence>
<name>A0ABM3MQU8_GALME</name>
<feature type="transmembrane region" description="Helical" evidence="8">
    <location>
        <begin position="125"/>
        <end position="147"/>
    </location>
</feature>
<evidence type="ECO:0000256" key="8">
    <source>
        <dbReference type="SAM" id="Phobius"/>
    </source>
</evidence>
<sequence>MTKEDDPSLRTITRIFTIAKWFGIPTYGNKIAFVWAIVLLIMLFAIEFAAIWKVIKSLAGLVDNKDERGVTARLSGAIFYCNGLLSLILSWRLISSWKWLSTRWEKIETTSTLHIECDRNIRRRIMFVTNLVGICACIEHMLSMMSATGFEIPPEKYFEKYILSSHGFLIDYDDYTLWLAIPVFMLSKSATILWNFQDLIIILLSMGLTSRYHRLNVYVKNLVKRSRNEKKFVSEINTQMQEWRKLREEYVRQAALVRMVDKELGPLMLLSNINNFYFICLQLFLGINKGEKGIINRTYYFLSLGWLLFRACSVVLAAADVHLHSKKALSYLNVLPKSGYNVEIKRLKNQLAHDFVALTGMGLFSLDRQKLLEVTANIIKYELVLIQFDK</sequence>
<dbReference type="RefSeq" id="XP_052753755.1">
    <property type="nucleotide sequence ID" value="XM_052897795.1"/>
</dbReference>
<organism evidence="9 10">
    <name type="scientific">Galleria mellonella</name>
    <name type="common">Greater wax moth</name>
    <dbReference type="NCBI Taxonomy" id="7137"/>
    <lineage>
        <taxon>Eukaryota</taxon>
        <taxon>Metazoa</taxon>
        <taxon>Ecdysozoa</taxon>
        <taxon>Arthropoda</taxon>
        <taxon>Hexapoda</taxon>
        <taxon>Insecta</taxon>
        <taxon>Pterygota</taxon>
        <taxon>Neoptera</taxon>
        <taxon>Endopterygota</taxon>
        <taxon>Lepidoptera</taxon>
        <taxon>Glossata</taxon>
        <taxon>Ditrysia</taxon>
        <taxon>Pyraloidea</taxon>
        <taxon>Pyralidae</taxon>
        <taxon>Galleriinae</taxon>
        <taxon>Galleria</taxon>
    </lineage>
</organism>
<keyword evidence="4 8" id="KW-0812">Transmembrane</keyword>
<dbReference type="Pfam" id="PF06151">
    <property type="entry name" value="Trehalose_recp"/>
    <property type="match status" value="1"/>
</dbReference>
<evidence type="ECO:0000256" key="6">
    <source>
        <dbReference type="ARBA" id="ARBA00023136"/>
    </source>
</evidence>
<keyword evidence="3" id="KW-1003">Cell membrane</keyword>
<gene>
    <name evidence="10 11 12" type="primary">LOC113523047</name>
</gene>
<evidence type="ECO:0000313" key="10">
    <source>
        <dbReference type="RefSeq" id="XP_052753752.1"/>
    </source>
</evidence>
<accession>A0ABM3MQU8</accession>
<dbReference type="PANTHER" id="PTHR21421">
    <property type="entry name" value="GUSTATORY RECEPTOR"/>
    <property type="match status" value="1"/>
</dbReference>
<dbReference type="PANTHER" id="PTHR21421:SF34">
    <property type="entry name" value="GUSTATORY RECEPTOR FOR SUGAR TASTE 61A-RELATED"/>
    <property type="match status" value="1"/>
</dbReference>
<feature type="transmembrane region" description="Helical" evidence="8">
    <location>
        <begin position="267"/>
        <end position="287"/>
    </location>
</feature>
<evidence type="ECO:0000256" key="5">
    <source>
        <dbReference type="ARBA" id="ARBA00022989"/>
    </source>
</evidence>
<keyword evidence="9" id="KW-1185">Reference proteome</keyword>
<evidence type="ECO:0000256" key="7">
    <source>
        <dbReference type="ARBA" id="ARBA00023170"/>
    </source>
</evidence>
<dbReference type="RefSeq" id="XP_052753753.1">
    <property type="nucleotide sequence ID" value="XM_052897793.1"/>
</dbReference>